<dbReference type="SUPFAM" id="SSF102215">
    <property type="entry name" value="Creatininase"/>
    <property type="match status" value="1"/>
</dbReference>
<dbReference type="Pfam" id="PF02633">
    <property type="entry name" value="Creatininase"/>
    <property type="match status" value="1"/>
</dbReference>
<evidence type="ECO:0000256" key="3">
    <source>
        <dbReference type="ARBA" id="ARBA00022801"/>
    </source>
</evidence>
<evidence type="ECO:0000256" key="1">
    <source>
        <dbReference type="ARBA" id="ARBA00001947"/>
    </source>
</evidence>
<accession>A0A2R6A6G2</accession>
<name>A0A2R6A6G2_9ARCH</name>
<evidence type="ECO:0000256" key="4">
    <source>
        <dbReference type="ARBA" id="ARBA00022833"/>
    </source>
</evidence>
<dbReference type="Gene3D" id="3.40.50.10310">
    <property type="entry name" value="Creatininase"/>
    <property type="match status" value="1"/>
</dbReference>
<dbReference type="PANTHER" id="PTHR35005">
    <property type="entry name" value="3-DEHYDRO-SCYLLO-INOSOSE HYDROLASE"/>
    <property type="match status" value="1"/>
</dbReference>
<keyword evidence="3" id="KW-0378">Hydrolase</keyword>
<dbReference type="GO" id="GO:0009231">
    <property type="term" value="P:riboflavin biosynthetic process"/>
    <property type="evidence" value="ECO:0007669"/>
    <property type="project" value="TreeGrafter"/>
</dbReference>
<comment type="cofactor">
    <cofactor evidence="1">
        <name>Zn(2+)</name>
        <dbReference type="ChEBI" id="CHEBI:29105"/>
    </cofactor>
</comment>
<dbReference type="InterPro" id="IPR024087">
    <property type="entry name" value="Creatininase-like_sf"/>
</dbReference>
<evidence type="ECO:0008006" key="7">
    <source>
        <dbReference type="Google" id="ProtNLM"/>
    </source>
</evidence>
<reference evidence="5 6" key="1">
    <citation type="submission" date="2017-04" db="EMBL/GenBank/DDBJ databases">
        <title>Novel microbial lineages endemic to geothermal iron-oxide mats fill important gaps in the evolutionary history of Archaea.</title>
        <authorList>
            <person name="Jay Z.J."/>
            <person name="Beam J.P."/>
            <person name="Dlakic M."/>
            <person name="Rusch D.B."/>
            <person name="Kozubal M.A."/>
            <person name="Inskeep W.P."/>
        </authorList>
    </citation>
    <scope>NUCLEOTIDE SEQUENCE [LARGE SCALE GENOMIC DNA]</scope>
    <source>
        <strain evidence="5">OSP_D</strain>
    </source>
</reference>
<dbReference type="PANTHER" id="PTHR35005:SF1">
    <property type="entry name" value="2-AMINO-5-FORMYLAMINO-6-RIBOSYLAMINOPYRIMIDIN-4(3H)-ONE 5'-MONOPHOSPHATE DEFORMYLASE"/>
    <property type="match status" value="1"/>
</dbReference>
<evidence type="ECO:0000313" key="6">
    <source>
        <dbReference type="Proteomes" id="UP000240322"/>
    </source>
</evidence>
<dbReference type="Proteomes" id="UP000240322">
    <property type="component" value="Unassembled WGS sequence"/>
</dbReference>
<dbReference type="GO" id="GO:0046872">
    <property type="term" value="F:metal ion binding"/>
    <property type="evidence" value="ECO:0007669"/>
    <property type="project" value="UniProtKB-KW"/>
</dbReference>
<gene>
    <name evidence="5" type="ORF">B9Q03_14770</name>
</gene>
<keyword evidence="4" id="KW-0862">Zinc</keyword>
<dbReference type="InterPro" id="IPR003785">
    <property type="entry name" value="Creatininase/forma_Hydrolase"/>
</dbReference>
<keyword evidence="2" id="KW-0479">Metal-binding</keyword>
<sequence length="252" mass="28378">MIGVIGYTLSWIKLEEALKKKPEIIGLLPIGSFEQHGYHLPFSTDSMVAWRLATMVEQRLPEEVVLFPPVIYACSSEHRGFPGTVWVDYHVFIEYARCVVESLFEAGFRRVGVINAHGGNVQALSVLQRMVNLSGRHAGKLYVFNLTEFRDLTAKVFGRSPPLQHAGYSETSMLEYICPECVDHEGLARMKPEDFKTTSKEVFSIRPTREVSRSGVVDDSEPFQHGDKKLGETLITEIVNAIVERLKDPTHA</sequence>
<dbReference type="EMBL" id="NEXE01000399">
    <property type="protein sequence ID" value="PSN81970.1"/>
    <property type="molecule type" value="Genomic_DNA"/>
</dbReference>
<proteinExistence type="predicted"/>
<dbReference type="GO" id="GO:0016811">
    <property type="term" value="F:hydrolase activity, acting on carbon-nitrogen (but not peptide) bonds, in linear amides"/>
    <property type="evidence" value="ECO:0007669"/>
    <property type="project" value="TreeGrafter"/>
</dbReference>
<evidence type="ECO:0000256" key="2">
    <source>
        <dbReference type="ARBA" id="ARBA00022723"/>
    </source>
</evidence>
<comment type="caution">
    <text evidence="5">The sequence shown here is derived from an EMBL/GenBank/DDBJ whole genome shotgun (WGS) entry which is preliminary data.</text>
</comment>
<organism evidence="5 6">
    <name type="scientific">Candidatus Marsarchaeota G2 archaeon OSP_D</name>
    <dbReference type="NCBI Taxonomy" id="1978157"/>
    <lineage>
        <taxon>Archaea</taxon>
        <taxon>Candidatus Marsarchaeota</taxon>
        <taxon>Candidatus Marsarchaeota group 2</taxon>
    </lineage>
</organism>
<evidence type="ECO:0000313" key="5">
    <source>
        <dbReference type="EMBL" id="PSN81970.1"/>
    </source>
</evidence>
<protein>
    <recommendedName>
        <fullName evidence="7">Creatininase</fullName>
    </recommendedName>
</protein>
<dbReference type="AlphaFoldDB" id="A0A2R6A6G2"/>